<organism evidence="1 2">
    <name type="scientific">Streptomyces luteolus</name>
    <dbReference type="NCBI Taxonomy" id="3043615"/>
    <lineage>
        <taxon>Bacteria</taxon>
        <taxon>Bacillati</taxon>
        <taxon>Actinomycetota</taxon>
        <taxon>Actinomycetes</taxon>
        <taxon>Kitasatosporales</taxon>
        <taxon>Streptomycetaceae</taxon>
        <taxon>Streptomyces</taxon>
    </lineage>
</organism>
<dbReference type="Gene3D" id="2.160.20.80">
    <property type="entry name" value="E3 ubiquitin-protein ligase SopA"/>
    <property type="match status" value="1"/>
</dbReference>
<sequence length="221" mass="25238">MATQNSGTRGIGSTAARALAVGAFVVLTVRELRLAKRRHTELRTAELRYAELRTAELRHTELRNAELRYAERQYAELRQRLERLEQAELRQHHTDLTNQHRLQLELLTTAMSDPDLAAVLSTIDAPPTTRRQYLFANAIYTNALHAYRVGNVSLEGLHGHLRVTCQNSIFRDYWAATREQRASLKASSDEAKVGRMVDDLIHDLEEAETDEWWVVGEPPVE</sequence>
<dbReference type="InterPro" id="IPR045728">
    <property type="entry name" value="DUF6082"/>
</dbReference>
<dbReference type="Pfam" id="PF19560">
    <property type="entry name" value="DUF6082"/>
    <property type="match status" value="1"/>
</dbReference>
<dbReference type="Proteomes" id="UP001237105">
    <property type="component" value="Unassembled WGS sequence"/>
</dbReference>
<evidence type="ECO:0000313" key="2">
    <source>
        <dbReference type="Proteomes" id="UP001237105"/>
    </source>
</evidence>
<proteinExistence type="predicted"/>
<reference evidence="1 2" key="1">
    <citation type="submission" date="2023-05" db="EMBL/GenBank/DDBJ databases">
        <title>Draft genome sequence of Streptomyces sp. B-S-A12 isolated from a cave soil in Thailand.</title>
        <authorList>
            <person name="Chamroensaksri N."/>
            <person name="Muangham S."/>
        </authorList>
    </citation>
    <scope>NUCLEOTIDE SEQUENCE [LARGE SCALE GENOMIC DNA]</scope>
    <source>
        <strain evidence="1 2">B-S-A12</strain>
    </source>
</reference>
<evidence type="ECO:0000313" key="1">
    <source>
        <dbReference type="EMBL" id="MDI3418785.1"/>
    </source>
</evidence>
<keyword evidence="2" id="KW-1185">Reference proteome</keyword>
<accession>A0ABT6ST48</accession>
<dbReference type="EMBL" id="JASCIS010000007">
    <property type="protein sequence ID" value="MDI3418785.1"/>
    <property type="molecule type" value="Genomic_DNA"/>
</dbReference>
<dbReference type="RefSeq" id="WP_282534692.1">
    <property type="nucleotide sequence ID" value="NZ_JASCIS010000007.1"/>
</dbReference>
<gene>
    <name evidence="1" type="ORF">QIT00_09450</name>
</gene>
<name>A0ABT6ST48_9ACTN</name>
<protein>
    <submittedName>
        <fullName evidence="1">DUF6082 family protein</fullName>
    </submittedName>
</protein>
<comment type="caution">
    <text evidence="1">The sequence shown here is derived from an EMBL/GenBank/DDBJ whole genome shotgun (WGS) entry which is preliminary data.</text>
</comment>